<evidence type="ECO:0000313" key="3">
    <source>
        <dbReference type="Proteomes" id="UP000510869"/>
    </source>
</evidence>
<evidence type="ECO:0000313" key="2">
    <source>
        <dbReference type="EMBL" id="QLK24526.1"/>
    </source>
</evidence>
<keyword evidence="1" id="KW-0812">Transmembrane</keyword>
<feature type="transmembrane region" description="Helical" evidence="1">
    <location>
        <begin position="42"/>
        <end position="62"/>
    </location>
</feature>
<dbReference type="Proteomes" id="UP000510869">
    <property type="component" value="Chromosome"/>
</dbReference>
<dbReference type="GeneID" id="56143609"/>
<dbReference type="KEGG" id="nay:HYG81_10350"/>
<accession>A0A7D6GTI7</accession>
<feature type="transmembrane region" description="Helical" evidence="1">
    <location>
        <begin position="106"/>
        <end position="123"/>
    </location>
</feature>
<keyword evidence="1" id="KW-0472">Membrane</keyword>
<dbReference type="AlphaFoldDB" id="A0A7D6GTI7"/>
<dbReference type="RefSeq" id="WP_180839609.1">
    <property type="nucleotide sequence ID" value="NZ_CP059154.1"/>
</dbReference>
<dbReference type="EMBL" id="CP059154">
    <property type="protein sequence ID" value="QLK24526.1"/>
    <property type="molecule type" value="Genomic_DNA"/>
</dbReference>
<gene>
    <name evidence="2" type="ORF">HYG81_10350</name>
</gene>
<feature type="transmembrane region" description="Helical" evidence="1">
    <location>
        <begin position="12"/>
        <end position="36"/>
    </location>
</feature>
<evidence type="ECO:0008006" key="4">
    <source>
        <dbReference type="Google" id="ProtNLM"/>
    </source>
</evidence>
<evidence type="ECO:0000256" key="1">
    <source>
        <dbReference type="SAM" id="Phobius"/>
    </source>
</evidence>
<keyword evidence="3" id="KW-1185">Reference proteome</keyword>
<organism evidence="2 3">
    <name type="scientific">Natrinema zhouii</name>
    <dbReference type="NCBI Taxonomy" id="1710539"/>
    <lineage>
        <taxon>Archaea</taxon>
        <taxon>Methanobacteriati</taxon>
        <taxon>Methanobacteriota</taxon>
        <taxon>Stenosarchaea group</taxon>
        <taxon>Halobacteria</taxon>
        <taxon>Halobacteriales</taxon>
        <taxon>Natrialbaceae</taxon>
        <taxon>Natrinema</taxon>
    </lineage>
</organism>
<dbReference type="OrthoDB" id="170115at2157"/>
<reference evidence="2 3" key="1">
    <citation type="submission" date="2020-07" db="EMBL/GenBank/DDBJ databases">
        <title>Natrinema (YPL30) sp. nov. and Haloterrigena xxxxxx (YPL8) sp. nov., isolated from a salt mine.</title>
        <authorList>
            <person name="Cui H."/>
        </authorList>
    </citation>
    <scope>NUCLEOTIDE SEQUENCE [LARGE SCALE GENOMIC DNA]</scope>
    <source>
        <strain evidence="2 3">YPL13</strain>
    </source>
</reference>
<name>A0A7D6GTI7_9EURY</name>
<protein>
    <recommendedName>
        <fullName evidence="4">PH domain-containing protein</fullName>
    </recommendedName>
</protein>
<sequence>MTGDRHTGTAKAAFRLAFAGYVGTLVAGLVAIATTLTEPTRIAVTGAAAVGLLGGALVGIVLARRHRELPTHLGRSRLRRTALPVSATPFGVAVGAALLGWLELRIVVAALGVAVAVTGYVVMRLAETCYVDSLTDDKPAATWQWEPPGTPKLDAIVLATWLLLGAVNAVTADWLLSITWTGLALFWAATSLAEGRWRVGSLGDAPELRVHEAGLVEQRPYTRSLVRWSEISHVRLREDELVLDRGLFDVRFGRDQLADLEAARTEIERHRQSLGNGAPGTP</sequence>
<feature type="transmembrane region" description="Helical" evidence="1">
    <location>
        <begin position="82"/>
        <end position="100"/>
    </location>
</feature>
<proteinExistence type="predicted"/>
<keyword evidence="1" id="KW-1133">Transmembrane helix</keyword>